<sequence length="120" mass="13554">METPNHRITRSKTASPSGETIPESNTSSHRRLTFSTPTKDAKTKETTKIKPCKTDCTKEIEEKSQTENIHYTDSTRLGAMSSSRTYSPLHPKMDHVRTVIYLTRLLLPSKFGKASTLAWD</sequence>
<comment type="caution">
    <text evidence="2">The sequence shown here is derived from an EMBL/GenBank/DDBJ whole genome shotgun (WGS) entry which is preliminary data.</text>
</comment>
<name>A0ABD1RIP0_9LAMI</name>
<dbReference type="AlphaFoldDB" id="A0ABD1RIP0"/>
<feature type="region of interest" description="Disordered" evidence="1">
    <location>
        <begin position="1"/>
        <end position="49"/>
    </location>
</feature>
<dbReference type="Proteomes" id="UP001604277">
    <property type="component" value="Unassembled WGS sequence"/>
</dbReference>
<protein>
    <submittedName>
        <fullName evidence="2">Uncharacterized protein</fullName>
    </submittedName>
</protein>
<feature type="compositionally biased region" description="Basic and acidic residues" evidence="1">
    <location>
        <begin position="39"/>
        <end position="49"/>
    </location>
</feature>
<evidence type="ECO:0000313" key="2">
    <source>
        <dbReference type="EMBL" id="KAL2487916.1"/>
    </source>
</evidence>
<accession>A0ABD1RIP0</accession>
<proteinExistence type="predicted"/>
<feature type="region of interest" description="Disordered" evidence="1">
    <location>
        <begin position="67"/>
        <end position="90"/>
    </location>
</feature>
<evidence type="ECO:0000313" key="3">
    <source>
        <dbReference type="Proteomes" id="UP001604277"/>
    </source>
</evidence>
<feature type="compositionally biased region" description="Polar residues" evidence="1">
    <location>
        <begin position="67"/>
        <end position="86"/>
    </location>
</feature>
<gene>
    <name evidence="2" type="ORF">Fot_41208</name>
</gene>
<keyword evidence="3" id="KW-1185">Reference proteome</keyword>
<evidence type="ECO:0000256" key="1">
    <source>
        <dbReference type="SAM" id="MobiDB-lite"/>
    </source>
</evidence>
<reference evidence="3" key="1">
    <citation type="submission" date="2024-07" db="EMBL/GenBank/DDBJ databases">
        <title>Two chromosome-level genome assemblies of Korean endemic species Abeliophyllum distichum and Forsythia ovata (Oleaceae).</title>
        <authorList>
            <person name="Jang H."/>
        </authorList>
    </citation>
    <scope>NUCLEOTIDE SEQUENCE [LARGE SCALE GENOMIC DNA]</scope>
</reference>
<feature type="compositionally biased region" description="Polar residues" evidence="1">
    <location>
        <begin position="11"/>
        <end position="38"/>
    </location>
</feature>
<dbReference type="EMBL" id="JBFOLJ010000012">
    <property type="protein sequence ID" value="KAL2487916.1"/>
    <property type="molecule type" value="Genomic_DNA"/>
</dbReference>
<organism evidence="2 3">
    <name type="scientific">Forsythia ovata</name>
    <dbReference type="NCBI Taxonomy" id="205694"/>
    <lineage>
        <taxon>Eukaryota</taxon>
        <taxon>Viridiplantae</taxon>
        <taxon>Streptophyta</taxon>
        <taxon>Embryophyta</taxon>
        <taxon>Tracheophyta</taxon>
        <taxon>Spermatophyta</taxon>
        <taxon>Magnoliopsida</taxon>
        <taxon>eudicotyledons</taxon>
        <taxon>Gunneridae</taxon>
        <taxon>Pentapetalae</taxon>
        <taxon>asterids</taxon>
        <taxon>lamiids</taxon>
        <taxon>Lamiales</taxon>
        <taxon>Oleaceae</taxon>
        <taxon>Forsythieae</taxon>
        <taxon>Forsythia</taxon>
    </lineage>
</organism>